<keyword evidence="2" id="KW-1133">Transmembrane helix</keyword>
<evidence type="ECO:0000256" key="1">
    <source>
        <dbReference type="SAM" id="MobiDB-lite"/>
    </source>
</evidence>
<dbReference type="RefSeq" id="XP_022657220.1">
    <property type="nucleotide sequence ID" value="XM_022801485.1"/>
</dbReference>
<sequence>MEFRHRRGENDEKASSLTKFSNGNSTEPDDQNTQHQHKEERDSDAITSTTEKYLLTDSSQLSSDAKLSTLTKSSTLSSFKKSSKRRSNLSKAGYGILCNAIAGLLILYVAIPIWFYSCPWLRQHIVFLTVLTIPPFLNLSNPDSFELYCPRNFYVESEPGLKLGAWYIPSINEPCDKNAPLTFAGHDPVVLYLHGNAGSRGGTHRVGLYKLLTSQAKVHVVAIDYRGYGDSSTIKMPTVAGLVHDAMAAYRKIRETVPNKRIIVWGHSLGTGVSTYLMANLTELKDLPAGLVLESPFDMLANAVKHNPMARLHRFMPFFEKVFVDSLNNHPATNFNSLEKSKLISPKLPIVILEAKDDLVIPFELSETLYQSFLEVRQGRPDKGPIDFVTFAREYGYGHKYIYTHPGLAQKMRIFFDEATSSTIDLNS</sequence>
<keyword evidence="2" id="KW-0472">Membrane</keyword>
<dbReference type="GO" id="GO:0004622">
    <property type="term" value="F:phosphatidylcholine lysophospholipase activity"/>
    <property type="evidence" value="ECO:0007669"/>
    <property type="project" value="TreeGrafter"/>
</dbReference>
<protein>
    <recommendedName>
        <fullName evidence="3">AB hydrolase-1 domain-containing protein</fullName>
    </recommendedName>
</protein>
<dbReference type="PANTHER" id="PTHR12277">
    <property type="entry name" value="ALPHA/BETA HYDROLASE DOMAIN-CONTAINING PROTEIN"/>
    <property type="match status" value="1"/>
</dbReference>
<proteinExistence type="predicted"/>
<dbReference type="OMA" id="WFKDLNV"/>
<feature type="transmembrane region" description="Helical" evidence="2">
    <location>
        <begin position="92"/>
        <end position="116"/>
    </location>
</feature>
<dbReference type="PANTHER" id="PTHR12277:SF194">
    <property type="entry name" value="FI04476P"/>
    <property type="match status" value="1"/>
</dbReference>
<dbReference type="InterPro" id="IPR000073">
    <property type="entry name" value="AB_hydrolase_1"/>
</dbReference>
<dbReference type="AlphaFoldDB" id="A0A7M7JV20"/>
<dbReference type="GO" id="GO:0047372">
    <property type="term" value="F:monoacylglycerol lipase activity"/>
    <property type="evidence" value="ECO:0007669"/>
    <property type="project" value="TreeGrafter"/>
</dbReference>
<evidence type="ECO:0000313" key="5">
    <source>
        <dbReference type="Proteomes" id="UP000594260"/>
    </source>
</evidence>
<dbReference type="InParanoid" id="A0A7M7JV20"/>
<feature type="compositionally biased region" description="Basic and acidic residues" evidence="1">
    <location>
        <begin position="1"/>
        <end position="14"/>
    </location>
</feature>
<dbReference type="OrthoDB" id="10249433at2759"/>
<dbReference type="KEGG" id="vde:111248698"/>
<reference evidence="4" key="1">
    <citation type="submission" date="2021-01" db="UniProtKB">
        <authorList>
            <consortium name="EnsemblMetazoa"/>
        </authorList>
    </citation>
    <scope>IDENTIFICATION</scope>
</reference>
<feature type="region of interest" description="Disordered" evidence="1">
    <location>
        <begin position="1"/>
        <end position="46"/>
    </location>
</feature>
<evidence type="ECO:0000256" key="2">
    <source>
        <dbReference type="SAM" id="Phobius"/>
    </source>
</evidence>
<dbReference type="Pfam" id="PF00561">
    <property type="entry name" value="Abhydrolase_1"/>
    <property type="match status" value="1"/>
</dbReference>
<dbReference type="EnsemblMetazoa" id="XM_022801485">
    <property type="protein sequence ID" value="XP_022657220"/>
    <property type="gene ID" value="LOC111248698"/>
</dbReference>
<accession>A0A7M7JV20</accession>
<feature type="domain" description="AB hydrolase-1" evidence="3">
    <location>
        <begin position="188"/>
        <end position="343"/>
    </location>
</feature>
<dbReference type="FunCoup" id="A0A7M7JV20">
    <property type="interactions" value="654"/>
</dbReference>
<feature type="compositionally biased region" description="Polar residues" evidence="1">
    <location>
        <begin position="15"/>
        <end position="34"/>
    </location>
</feature>
<dbReference type="GO" id="GO:0005789">
    <property type="term" value="C:endoplasmic reticulum membrane"/>
    <property type="evidence" value="ECO:0007669"/>
    <property type="project" value="TreeGrafter"/>
</dbReference>
<keyword evidence="2" id="KW-0812">Transmembrane</keyword>
<name>A0A7M7JV20_VARDE</name>
<dbReference type="SUPFAM" id="SSF53474">
    <property type="entry name" value="alpha/beta-Hydrolases"/>
    <property type="match status" value="1"/>
</dbReference>
<dbReference type="Proteomes" id="UP000594260">
    <property type="component" value="Unplaced"/>
</dbReference>
<dbReference type="GO" id="GO:0006660">
    <property type="term" value="P:phosphatidylserine catabolic process"/>
    <property type="evidence" value="ECO:0007669"/>
    <property type="project" value="TreeGrafter"/>
</dbReference>
<dbReference type="Gene3D" id="3.40.50.1820">
    <property type="entry name" value="alpha/beta hydrolase"/>
    <property type="match status" value="1"/>
</dbReference>
<evidence type="ECO:0000259" key="3">
    <source>
        <dbReference type="Pfam" id="PF00561"/>
    </source>
</evidence>
<dbReference type="GeneID" id="111248698"/>
<dbReference type="InterPro" id="IPR029058">
    <property type="entry name" value="AB_hydrolase_fold"/>
</dbReference>
<organism evidence="4 5">
    <name type="scientific">Varroa destructor</name>
    <name type="common">Honeybee mite</name>
    <dbReference type="NCBI Taxonomy" id="109461"/>
    <lineage>
        <taxon>Eukaryota</taxon>
        <taxon>Metazoa</taxon>
        <taxon>Ecdysozoa</taxon>
        <taxon>Arthropoda</taxon>
        <taxon>Chelicerata</taxon>
        <taxon>Arachnida</taxon>
        <taxon>Acari</taxon>
        <taxon>Parasitiformes</taxon>
        <taxon>Mesostigmata</taxon>
        <taxon>Gamasina</taxon>
        <taxon>Dermanyssoidea</taxon>
        <taxon>Varroidae</taxon>
        <taxon>Varroa</taxon>
    </lineage>
</organism>
<evidence type="ECO:0000313" key="4">
    <source>
        <dbReference type="EnsemblMetazoa" id="XP_022657220"/>
    </source>
</evidence>
<keyword evidence="5" id="KW-1185">Reference proteome</keyword>
<dbReference type="GO" id="GO:0052651">
    <property type="term" value="P:monoacylglycerol catabolic process"/>
    <property type="evidence" value="ECO:0007669"/>
    <property type="project" value="TreeGrafter"/>
</dbReference>